<dbReference type="SUPFAM" id="SSF52821">
    <property type="entry name" value="Rhodanese/Cell cycle control phosphatase"/>
    <property type="match status" value="2"/>
</dbReference>
<name>A0A540VV70_9GAMM</name>
<protein>
    <recommendedName>
        <fullName evidence="2">Sulfurtransferase</fullName>
    </recommendedName>
</protein>
<dbReference type="STRING" id="1260251.SPISAL_05260"/>
<dbReference type="CDD" id="cd01448">
    <property type="entry name" value="TST_Repeat_1"/>
    <property type="match status" value="1"/>
</dbReference>
<evidence type="ECO:0000259" key="3">
    <source>
        <dbReference type="PROSITE" id="PS50206"/>
    </source>
</evidence>
<dbReference type="Gene3D" id="3.40.250.10">
    <property type="entry name" value="Rhodanese-like domain"/>
    <property type="match status" value="2"/>
</dbReference>
<dbReference type="Pfam" id="PF00581">
    <property type="entry name" value="Rhodanese"/>
    <property type="match status" value="2"/>
</dbReference>
<organism evidence="4 5">
    <name type="scientific">Spiribacter salinus</name>
    <dbReference type="NCBI Taxonomy" id="1335746"/>
    <lineage>
        <taxon>Bacteria</taxon>
        <taxon>Pseudomonadati</taxon>
        <taxon>Pseudomonadota</taxon>
        <taxon>Gammaproteobacteria</taxon>
        <taxon>Chromatiales</taxon>
        <taxon>Ectothiorhodospiraceae</taxon>
        <taxon>Spiribacter</taxon>
    </lineage>
</organism>
<dbReference type="PANTHER" id="PTHR43855">
    <property type="entry name" value="THIOSULFATE SULFURTRANSFERASE"/>
    <property type="match status" value="1"/>
</dbReference>
<dbReference type="InterPro" id="IPR001763">
    <property type="entry name" value="Rhodanese-like_dom"/>
</dbReference>
<keyword evidence="1" id="KW-0677">Repeat</keyword>
<dbReference type="Proteomes" id="UP000315400">
    <property type="component" value="Unassembled WGS sequence"/>
</dbReference>
<dbReference type="InterPro" id="IPR051126">
    <property type="entry name" value="Thiosulfate_sulfurtransferase"/>
</dbReference>
<dbReference type="PROSITE" id="PS50206">
    <property type="entry name" value="RHODANESE_3"/>
    <property type="match status" value="2"/>
</dbReference>
<evidence type="ECO:0000256" key="2">
    <source>
        <dbReference type="RuleBase" id="RU000507"/>
    </source>
</evidence>
<feature type="domain" description="Rhodanese" evidence="3">
    <location>
        <begin position="20"/>
        <end position="128"/>
    </location>
</feature>
<dbReference type="InterPro" id="IPR001307">
    <property type="entry name" value="Thiosulphate_STrfase_CS"/>
</dbReference>
<proteinExistence type="predicted"/>
<evidence type="ECO:0000313" key="4">
    <source>
        <dbReference type="EMBL" id="TQF00659.1"/>
    </source>
</evidence>
<dbReference type="AlphaFoldDB" id="A0A540VV70"/>
<dbReference type="CDD" id="cd01449">
    <property type="entry name" value="TST_Repeat_2"/>
    <property type="match status" value="1"/>
</dbReference>
<reference evidence="4 5" key="1">
    <citation type="submission" date="2019-06" db="EMBL/GenBank/DDBJ databases">
        <title>Metagenome assembled Genome of Spiribacter salinus SL48-SHIP from the microbial mat of Salt Lake 48 (Novosibirsk region, Russia).</title>
        <authorList>
            <person name="Shipova A."/>
            <person name="Rozanov A.S."/>
            <person name="Bryanskaya A.V."/>
            <person name="Peltek S.E."/>
        </authorList>
    </citation>
    <scope>NUCLEOTIDE SEQUENCE [LARGE SCALE GENOMIC DNA]</scope>
    <source>
        <strain evidence="4">SL48-SHIP-2</strain>
    </source>
</reference>
<sequence length="279" mass="29968">MAQQNLPLVVDTNTLAERLGSPGLRIVFVGDQALYEQAHIPEATQIEYAALNAGGPPAMGQLPSPTSLARLLGQAGITPETHVVACDAEGNGRASRLLWTLDCIGHHNWSLLDGGVIAWQADGLRFEQGPGPDVAVADYPVDVNASSARADLAHVQSHLGDPDVAILDARSPGEYQGDDVRAARGGHIPGAVNLEWTENIDVDNAARLRPKETLRAMHEALGLNRGQEVITHCQTHHRSALSYVVLRYLGYDRARGYDGSWSEWGNRTDTPVVTGDAPE</sequence>
<dbReference type="EMBL" id="VIFK01000007">
    <property type="protein sequence ID" value="TQF00659.1"/>
    <property type="molecule type" value="Genomic_DNA"/>
</dbReference>
<feature type="domain" description="Rhodanese" evidence="3">
    <location>
        <begin position="160"/>
        <end position="273"/>
    </location>
</feature>
<comment type="caution">
    <text evidence="4">The sequence shown here is derived from an EMBL/GenBank/DDBJ whole genome shotgun (WGS) entry which is preliminary data.</text>
</comment>
<dbReference type="GO" id="GO:0004792">
    <property type="term" value="F:thiosulfate-cyanide sulfurtransferase activity"/>
    <property type="evidence" value="ECO:0007669"/>
    <property type="project" value="InterPro"/>
</dbReference>
<evidence type="ECO:0000256" key="1">
    <source>
        <dbReference type="ARBA" id="ARBA00022737"/>
    </source>
</evidence>
<accession>A0A540VV70</accession>
<dbReference type="PROSITE" id="PS00683">
    <property type="entry name" value="RHODANESE_2"/>
    <property type="match status" value="1"/>
</dbReference>
<dbReference type="SMART" id="SM00450">
    <property type="entry name" value="RHOD"/>
    <property type="match status" value="2"/>
</dbReference>
<dbReference type="InterPro" id="IPR036873">
    <property type="entry name" value="Rhodanese-like_dom_sf"/>
</dbReference>
<keyword evidence="2 4" id="KW-0808">Transferase</keyword>
<gene>
    <name evidence="4" type="ORF">FKY71_02270</name>
</gene>
<evidence type="ECO:0000313" key="5">
    <source>
        <dbReference type="Proteomes" id="UP000315400"/>
    </source>
</evidence>
<dbReference type="PANTHER" id="PTHR43855:SF1">
    <property type="entry name" value="THIOSULFATE SULFURTRANSFERASE"/>
    <property type="match status" value="1"/>
</dbReference>